<evidence type="ECO:0000256" key="3">
    <source>
        <dbReference type="ARBA" id="ARBA00023052"/>
    </source>
</evidence>
<dbReference type="PATRIC" id="fig|2746.7.peg.3976"/>
<keyword evidence="3" id="KW-0786">Thiamine pyrophosphate</keyword>
<dbReference type="EC" id="2.2.1.1" evidence="5"/>
<comment type="cofactor">
    <cofactor evidence="1">
        <name>thiamine diphosphate</name>
        <dbReference type="ChEBI" id="CHEBI:58937"/>
    </cofactor>
</comment>
<dbReference type="PANTHER" id="PTHR47514">
    <property type="entry name" value="TRANSKETOLASE N-TERMINAL SECTION-RELATED"/>
    <property type="match status" value="1"/>
</dbReference>
<dbReference type="PANTHER" id="PTHR47514:SF1">
    <property type="entry name" value="TRANSKETOLASE N-TERMINAL SECTION-RELATED"/>
    <property type="match status" value="1"/>
</dbReference>
<protein>
    <submittedName>
        <fullName evidence="5">Transketolase 2</fullName>
        <ecNumber evidence="5">2.2.1.1</ecNumber>
    </submittedName>
</protein>
<evidence type="ECO:0000313" key="5">
    <source>
        <dbReference type="EMBL" id="OBX34800.1"/>
    </source>
</evidence>
<dbReference type="Gene3D" id="3.40.50.970">
    <property type="match status" value="1"/>
</dbReference>
<reference evidence="5 6" key="1">
    <citation type="submission" date="2016-06" db="EMBL/GenBank/DDBJ databases">
        <title>Genome sequence of halotolerant plant growth promoting strain of Halomonas elongata HEK1 isolated from salterns of Rann of Kutch, Gujarat, India.</title>
        <authorList>
            <person name="Gaba S."/>
            <person name="Singh R.N."/>
            <person name="Abrol S."/>
            <person name="Kaushik R."/>
            <person name="Saxena A.K."/>
        </authorList>
    </citation>
    <scope>NUCLEOTIDE SEQUENCE [LARGE SCALE GENOMIC DNA]</scope>
    <source>
        <strain evidence="5 6">HEK1</strain>
    </source>
</reference>
<dbReference type="InterPro" id="IPR005474">
    <property type="entry name" value="Transketolase_N"/>
</dbReference>
<evidence type="ECO:0000256" key="2">
    <source>
        <dbReference type="ARBA" id="ARBA00007131"/>
    </source>
</evidence>
<dbReference type="AlphaFoldDB" id="A0A1B8NXS5"/>
<dbReference type="GO" id="GO:0004802">
    <property type="term" value="F:transketolase activity"/>
    <property type="evidence" value="ECO:0007669"/>
    <property type="project" value="UniProtKB-EC"/>
</dbReference>
<evidence type="ECO:0000313" key="6">
    <source>
        <dbReference type="Proteomes" id="UP000092504"/>
    </source>
</evidence>
<dbReference type="Pfam" id="PF00456">
    <property type="entry name" value="Transketolase_N"/>
    <property type="match status" value="1"/>
</dbReference>
<organism evidence="5 6">
    <name type="scientific">Halomonas elongata</name>
    <dbReference type="NCBI Taxonomy" id="2746"/>
    <lineage>
        <taxon>Bacteria</taxon>
        <taxon>Pseudomonadati</taxon>
        <taxon>Pseudomonadota</taxon>
        <taxon>Gammaproteobacteria</taxon>
        <taxon>Oceanospirillales</taxon>
        <taxon>Halomonadaceae</taxon>
        <taxon>Halomonas</taxon>
    </lineage>
</organism>
<dbReference type="CDD" id="cd02012">
    <property type="entry name" value="TPP_TK"/>
    <property type="match status" value="1"/>
</dbReference>
<proteinExistence type="inferred from homology"/>
<evidence type="ECO:0000259" key="4">
    <source>
        <dbReference type="Pfam" id="PF00456"/>
    </source>
</evidence>
<comment type="caution">
    <text evidence="5">The sequence shown here is derived from an EMBL/GenBank/DDBJ whole genome shotgun (WGS) entry which is preliminary data.</text>
</comment>
<accession>A0A1B8NXS5</accession>
<gene>
    <name evidence="5" type="primary">tktB</name>
    <name evidence="5" type="ORF">A8U91_03860</name>
</gene>
<sequence>MTLRPLGPDELAQQCREMRKTIIKTIGNANMGHIGGDLSVIDILGTLYFNVLKVNPDEPTAPERDRFIMSKGHCAVALYTTMAHAGYFPVEELSTFVQPQSRLNGHPCNEKLPGVETSTGPLGHGLPVGVGAAIGAKLQKQDWEVFVVVGDGEIQEGSNWEAAMTAAHNKLDNLTLIIDRNRLQQGDRTHDVTSLEPLAERFSAFGWDALEVDGHDYAALIEALTAPRVADKPRCLVANTFKGKGVSFIQDRVEWHHKVPSPEQVEEALNELERGA</sequence>
<dbReference type="InterPro" id="IPR029061">
    <property type="entry name" value="THDP-binding"/>
</dbReference>
<name>A0A1B8NXS5_HALEL</name>
<comment type="similarity">
    <text evidence="2">Belongs to the transketolase family.</text>
</comment>
<evidence type="ECO:0000256" key="1">
    <source>
        <dbReference type="ARBA" id="ARBA00001964"/>
    </source>
</evidence>
<dbReference type="Proteomes" id="UP000092504">
    <property type="component" value="Unassembled WGS sequence"/>
</dbReference>
<dbReference type="EMBL" id="MAJD01000002">
    <property type="protein sequence ID" value="OBX34800.1"/>
    <property type="molecule type" value="Genomic_DNA"/>
</dbReference>
<keyword evidence="5" id="KW-0808">Transferase</keyword>
<dbReference type="SUPFAM" id="SSF52518">
    <property type="entry name" value="Thiamin diphosphate-binding fold (THDP-binding)"/>
    <property type="match status" value="1"/>
</dbReference>
<feature type="domain" description="Transketolase N-terminal" evidence="4">
    <location>
        <begin position="17"/>
        <end position="256"/>
    </location>
</feature>